<dbReference type="InterPro" id="IPR017923">
    <property type="entry name" value="TFIIS_N"/>
</dbReference>
<evidence type="ECO:0000256" key="9">
    <source>
        <dbReference type="ARBA" id="ARBA00022679"/>
    </source>
</evidence>
<feature type="compositionally biased region" description="Pro residues" evidence="16">
    <location>
        <begin position="770"/>
        <end position="782"/>
    </location>
</feature>
<dbReference type="InterPro" id="IPR035441">
    <property type="entry name" value="TFIIS/LEDGF_dom_sf"/>
</dbReference>
<dbReference type="AlphaFoldDB" id="A0AAD4F0G0"/>
<feature type="region of interest" description="Disordered" evidence="16">
    <location>
        <begin position="688"/>
        <end position="866"/>
    </location>
</feature>
<feature type="compositionally biased region" description="Polar residues" evidence="16">
    <location>
        <begin position="704"/>
        <end position="716"/>
    </location>
</feature>
<feature type="domain" description="Post-SET" evidence="19">
    <location>
        <begin position="252"/>
        <end position="268"/>
    </location>
</feature>
<dbReference type="GO" id="GO:0006355">
    <property type="term" value="P:regulation of DNA-templated transcription"/>
    <property type="evidence" value="ECO:0007669"/>
    <property type="project" value="InterPro"/>
</dbReference>
<evidence type="ECO:0000259" key="18">
    <source>
        <dbReference type="PROSITE" id="PS50280"/>
    </source>
</evidence>
<dbReference type="InterPro" id="IPR050777">
    <property type="entry name" value="SET2_Histone-Lys_MeTrsfase"/>
</dbReference>
<dbReference type="InterPro" id="IPR044437">
    <property type="entry name" value="SETD2/Set2_SET"/>
</dbReference>
<evidence type="ECO:0000256" key="3">
    <source>
        <dbReference type="ARBA" id="ARBA00004286"/>
    </source>
</evidence>
<dbReference type="GO" id="GO:0140955">
    <property type="term" value="F:histone H3K36 trimethyltransferase activity"/>
    <property type="evidence" value="ECO:0007669"/>
    <property type="project" value="UniProtKB-EC"/>
</dbReference>
<feature type="compositionally biased region" description="Basic and acidic residues" evidence="16">
    <location>
        <begin position="757"/>
        <end position="769"/>
    </location>
</feature>
<dbReference type="InterPro" id="IPR001214">
    <property type="entry name" value="SET_dom"/>
</dbReference>
<dbReference type="InterPro" id="IPR001202">
    <property type="entry name" value="WW_dom"/>
</dbReference>
<comment type="catalytic activity">
    <reaction evidence="15">
        <text>L-lysyl(36)-[histone H3] + 3 S-adenosyl-L-methionine = N(6),N(6),N(6)-trimethyl-L-lysyl(36)-[histone H3] + 3 S-adenosyl-L-homocysteine + 3 H(+)</text>
        <dbReference type="Rhea" id="RHEA:60324"/>
        <dbReference type="Rhea" id="RHEA-COMP:9785"/>
        <dbReference type="Rhea" id="RHEA-COMP:15536"/>
        <dbReference type="ChEBI" id="CHEBI:15378"/>
        <dbReference type="ChEBI" id="CHEBI:29969"/>
        <dbReference type="ChEBI" id="CHEBI:57856"/>
        <dbReference type="ChEBI" id="CHEBI:59789"/>
        <dbReference type="ChEBI" id="CHEBI:61961"/>
        <dbReference type="EC" id="2.1.1.359"/>
    </reaction>
</comment>
<feature type="compositionally biased region" description="Polar residues" evidence="16">
    <location>
        <begin position="534"/>
        <end position="567"/>
    </location>
</feature>
<feature type="region of interest" description="Disordered" evidence="16">
    <location>
        <begin position="449"/>
        <end position="516"/>
    </location>
</feature>
<protein>
    <recommendedName>
        <fullName evidence="5">Histone-lysine N-methyltransferase, H3 lysine-36 specific</fullName>
        <ecNumber evidence="4">2.1.1.359</ecNumber>
    </recommendedName>
    <alternativeName>
        <fullName evidence="14">SET domain-containing protein 2</fullName>
    </alternativeName>
</protein>
<dbReference type="InterPro" id="IPR038190">
    <property type="entry name" value="SRI_sf"/>
</dbReference>
<dbReference type="SUPFAM" id="SSF51045">
    <property type="entry name" value="WW domain"/>
    <property type="match status" value="1"/>
</dbReference>
<dbReference type="PROSITE" id="PS50868">
    <property type="entry name" value="POST_SET"/>
    <property type="match status" value="1"/>
</dbReference>
<feature type="compositionally biased region" description="Basic and acidic residues" evidence="16">
    <location>
        <begin position="786"/>
        <end position="823"/>
    </location>
</feature>
<evidence type="ECO:0000256" key="1">
    <source>
        <dbReference type="ARBA" id="ARBA00003901"/>
    </source>
</evidence>
<keyword evidence="11" id="KW-0805">Transcription regulation</keyword>
<evidence type="ECO:0000259" key="17">
    <source>
        <dbReference type="PROSITE" id="PS50020"/>
    </source>
</evidence>
<evidence type="ECO:0000256" key="2">
    <source>
        <dbReference type="ARBA" id="ARBA00004123"/>
    </source>
</evidence>
<comment type="caution">
    <text evidence="21">The sequence shown here is derived from an EMBL/GenBank/DDBJ whole genome shotgun (WGS) entry which is preliminary data.</text>
</comment>
<accession>A0AAD4F0G0</accession>
<evidence type="ECO:0000256" key="4">
    <source>
        <dbReference type="ARBA" id="ARBA00012178"/>
    </source>
</evidence>
<dbReference type="PROSITE" id="PS51568">
    <property type="entry name" value="SAM_MT43_SET2_1"/>
    <property type="match status" value="1"/>
</dbReference>
<dbReference type="InterPro" id="IPR006560">
    <property type="entry name" value="AWS_dom"/>
</dbReference>
<reference evidence="21" key="1">
    <citation type="submission" date="2023-02" db="EMBL/GenBank/DDBJ databases">
        <authorList>
            <person name="Palmer J.M."/>
        </authorList>
    </citation>
    <scope>NUCLEOTIDE SEQUENCE</scope>
    <source>
        <strain evidence="21">FW57</strain>
    </source>
</reference>
<comment type="subcellular location">
    <subcellularLocation>
        <location evidence="3">Chromosome</location>
    </subcellularLocation>
    <subcellularLocation>
        <location evidence="2">Nucleus</location>
    </subcellularLocation>
</comment>
<dbReference type="Proteomes" id="UP001197093">
    <property type="component" value="Unassembled WGS sequence"/>
</dbReference>
<evidence type="ECO:0000259" key="19">
    <source>
        <dbReference type="PROSITE" id="PS50868"/>
    </source>
</evidence>
<dbReference type="SMART" id="SM00508">
    <property type="entry name" value="PostSET"/>
    <property type="match status" value="1"/>
</dbReference>
<keyword evidence="12" id="KW-0804">Transcription</keyword>
<dbReference type="InterPro" id="IPR036020">
    <property type="entry name" value="WW_dom_sf"/>
</dbReference>
<organism evidence="21 22">
    <name type="scientific">Staphylotrichum longicolle</name>
    <dbReference type="NCBI Taxonomy" id="669026"/>
    <lineage>
        <taxon>Eukaryota</taxon>
        <taxon>Fungi</taxon>
        <taxon>Dikarya</taxon>
        <taxon>Ascomycota</taxon>
        <taxon>Pezizomycotina</taxon>
        <taxon>Sordariomycetes</taxon>
        <taxon>Sordariomycetidae</taxon>
        <taxon>Sordariales</taxon>
        <taxon>Chaetomiaceae</taxon>
        <taxon>Staphylotrichum</taxon>
    </lineage>
</organism>
<dbReference type="PROSITE" id="PS51215">
    <property type="entry name" value="AWS"/>
    <property type="match status" value="1"/>
</dbReference>
<evidence type="ECO:0000259" key="20">
    <source>
        <dbReference type="PROSITE" id="PS51215"/>
    </source>
</evidence>
<dbReference type="Pfam" id="PF08236">
    <property type="entry name" value="SRI"/>
    <property type="match status" value="1"/>
</dbReference>
<dbReference type="Gene3D" id="2.170.270.10">
    <property type="entry name" value="SET domain"/>
    <property type="match status" value="1"/>
</dbReference>
<dbReference type="Gene3D" id="1.10.1740.100">
    <property type="entry name" value="Set2, Rpb1 interacting domain"/>
    <property type="match status" value="1"/>
</dbReference>
<feature type="compositionally biased region" description="Polar residues" evidence="16">
    <location>
        <begin position="581"/>
        <end position="591"/>
    </location>
</feature>
<dbReference type="PROSITE" id="PS50280">
    <property type="entry name" value="SET"/>
    <property type="match status" value="1"/>
</dbReference>
<keyword evidence="6" id="KW-0158">Chromosome</keyword>
<keyword evidence="10" id="KW-0949">S-adenosyl-L-methionine</keyword>
<dbReference type="Pfam" id="PF08711">
    <property type="entry name" value="Med26"/>
    <property type="match status" value="1"/>
</dbReference>
<dbReference type="SMART" id="SM00456">
    <property type="entry name" value="WW"/>
    <property type="match status" value="1"/>
</dbReference>
<evidence type="ECO:0000313" key="21">
    <source>
        <dbReference type="EMBL" id="KAG7290849.1"/>
    </source>
</evidence>
<keyword evidence="13" id="KW-0539">Nucleus</keyword>
<evidence type="ECO:0000256" key="7">
    <source>
        <dbReference type="ARBA" id="ARBA00022491"/>
    </source>
</evidence>
<dbReference type="FunFam" id="1.10.1740.100:FF:000002">
    <property type="entry name" value="Histone-lysine N-methyltransferase"/>
    <property type="match status" value="1"/>
</dbReference>
<evidence type="ECO:0000256" key="15">
    <source>
        <dbReference type="ARBA" id="ARBA00047545"/>
    </source>
</evidence>
<evidence type="ECO:0000256" key="12">
    <source>
        <dbReference type="ARBA" id="ARBA00023163"/>
    </source>
</evidence>
<dbReference type="PANTHER" id="PTHR22884">
    <property type="entry name" value="SET DOMAIN PROTEINS"/>
    <property type="match status" value="1"/>
</dbReference>
<dbReference type="CDD" id="cd19172">
    <property type="entry name" value="SET_SETD2"/>
    <property type="match status" value="1"/>
</dbReference>
<evidence type="ECO:0000256" key="10">
    <source>
        <dbReference type="ARBA" id="ARBA00022691"/>
    </source>
</evidence>
<dbReference type="InterPro" id="IPR003616">
    <property type="entry name" value="Post-SET_dom"/>
</dbReference>
<evidence type="ECO:0000256" key="6">
    <source>
        <dbReference type="ARBA" id="ARBA00022454"/>
    </source>
</evidence>
<keyword evidence="8 21" id="KW-0489">Methyltransferase</keyword>
<dbReference type="EMBL" id="JAHCVI010000001">
    <property type="protein sequence ID" value="KAG7290849.1"/>
    <property type="molecule type" value="Genomic_DNA"/>
</dbReference>
<dbReference type="GO" id="GO:0005694">
    <property type="term" value="C:chromosome"/>
    <property type="evidence" value="ECO:0007669"/>
    <property type="project" value="UniProtKB-SubCell"/>
</dbReference>
<feature type="domain" description="AWS" evidence="20">
    <location>
        <begin position="72"/>
        <end position="126"/>
    </location>
</feature>
<feature type="domain" description="WW" evidence="17">
    <location>
        <begin position="511"/>
        <end position="543"/>
    </location>
</feature>
<dbReference type="Gene3D" id="1.20.930.10">
    <property type="entry name" value="Conserved domain common to transcription factors TFIIS, elongin A, CRSP70"/>
    <property type="match status" value="1"/>
</dbReference>
<dbReference type="PROSITE" id="PS50020">
    <property type="entry name" value="WW_DOMAIN_2"/>
    <property type="match status" value="1"/>
</dbReference>
<feature type="compositionally biased region" description="Low complexity" evidence="16">
    <location>
        <begin position="851"/>
        <end position="866"/>
    </location>
</feature>
<feature type="region of interest" description="Disordered" evidence="16">
    <location>
        <begin position="1"/>
        <end position="38"/>
    </location>
</feature>
<evidence type="ECO:0000256" key="14">
    <source>
        <dbReference type="ARBA" id="ARBA00030091"/>
    </source>
</evidence>
<dbReference type="InterPro" id="IPR013257">
    <property type="entry name" value="SRI"/>
</dbReference>
<dbReference type="SMART" id="SM00570">
    <property type="entry name" value="AWS"/>
    <property type="match status" value="1"/>
</dbReference>
<dbReference type="Pfam" id="PF17907">
    <property type="entry name" value="AWS"/>
    <property type="match status" value="1"/>
</dbReference>
<dbReference type="SUPFAM" id="SSF82199">
    <property type="entry name" value="SET domain"/>
    <property type="match status" value="1"/>
</dbReference>
<sequence length="866" mass="96828">MSPDDAKPAIDSASSLENGAAPKLARKPSQKVARSPAPLFDHLPDATADACDTFQVISDCLYGSRNMGSSDHDALDCDCAEEWRDDRNHACGEDSDCINRATKIECVNGDCNCGEGCQNQRFQRKQYAKVSVIKTEKKGFGLRADTDLQPNDFVFEYVGEVINEPTFRNRMVKYDKEGIKHFYFMSLTKSEFVDATKKGNLGRFCNHSCNPNCYVDKWVVGEKLRMGIFTARRIRAGEELVFNYNVDRYGADPQPCYCGEANCVGFIGGKTQTERATKLPLATIEALGIDDGDSWDTAVAKKPRKKKAAEDDEEYVNSVQPRALDDDGVNKVMATLMQCKEKWIAVKLLSRLQATDDDHLRHRVVRMHGYQILKSTLNTFKDDTNVVLQILNILDQLPRITKNKIADSKIEVTVEPLMSSPHEEVAAAAKRLMAVWDKLETAYRIPRKKHDRTAPIAANSFEERRNKDRDEPAKPADPFANVVIPTGPRSNVPQRNTNFFPGQRPPRKLPTNLPDGWFVTTDQTGRYYFYDGNGKTQWQRPTTPAVETSKASSKAHQDQKTLQNIIDSLTKEPTPRHSAGHTPQRSSTPTTEPKKEKWRSLPIEKQMKIYENTLFPHVKHVVDKFHGKLPKDELKKFAREVNKKLVSSDYKNNRVEDPTSISSKQAKKVHKYAHDFFQRAVVKFTDHEKKKKEVGSADKPAAGTPSQPGEATSSIDTPIEGDISPTSSPGRKRKRDADNDQANSPEAPPSETPSVKRVKDDEADAERGHPSPPTPPPPPAETPPTEEERSMREQEEALMRENEEAQRLEDEAQAHQGDRKDGGGLEAVGRVNGSGDAGGGGSEMDIDDTPQEQQQQQLQKQAVLSH</sequence>
<feature type="region of interest" description="Disordered" evidence="16">
    <location>
        <begin position="532"/>
        <end position="600"/>
    </location>
</feature>
<dbReference type="CDD" id="cd00201">
    <property type="entry name" value="WW"/>
    <property type="match status" value="1"/>
</dbReference>
<evidence type="ECO:0000256" key="8">
    <source>
        <dbReference type="ARBA" id="ARBA00022603"/>
    </source>
</evidence>
<dbReference type="FunFam" id="2.170.270.10:FF:000033">
    <property type="entry name" value="Histone-lysine N-methyltransferase"/>
    <property type="match status" value="1"/>
</dbReference>
<dbReference type="InterPro" id="IPR025788">
    <property type="entry name" value="Set2_fungi"/>
</dbReference>
<name>A0AAD4F0G0_9PEZI</name>
<dbReference type="InterPro" id="IPR046341">
    <property type="entry name" value="SET_dom_sf"/>
</dbReference>
<dbReference type="GO" id="GO:0032259">
    <property type="term" value="P:methylation"/>
    <property type="evidence" value="ECO:0007669"/>
    <property type="project" value="UniProtKB-KW"/>
</dbReference>
<dbReference type="GO" id="GO:0005634">
    <property type="term" value="C:nucleus"/>
    <property type="evidence" value="ECO:0007669"/>
    <property type="project" value="UniProtKB-SubCell"/>
</dbReference>
<evidence type="ECO:0000313" key="22">
    <source>
        <dbReference type="Proteomes" id="UP001197093"/>
    </source>
</evidence>
<keyword evidence="7" id="KW-0678">Repressor</keyword>
<comment type="function">
    <text evidence="1">Histone methyltransferase that trimethylates histone H3 'Lys-36' forming H3K36me3. Involved in transcription elongation as well as in transcription repression.</text>
</comment>
<dbReference type="PROSITE" id="PS01159">
    <property type="entry name" value="WW_DOMAIN_1"/>
    <property type="match status" value="1"/>
</dbReference>
<feature type="compositionally biased region" description="Basic and acidic residues" evidence="16">
    <location>
        <begin position="461"/>
        <end position="474"/>
    </location>
</feature>
<evidence type="ECO:0000256" key="16">
    <source>
        <dbReference type="SAM" id="MobiDB-lite"/>
    </source>
</evidence>
<dbReference type="Pfam" id="PF00856">
    <property type="entry name" value="SET"/>
    <property type="match status" value="1"/>
</dbReference>
<evidence type="ECO:0000256" key="13">
    <source>
        <dbReference type="ARBA" id="ARBA00023242"/>
    </source>
</evidence>
<evidence type="ECO:0000256" key="5">
    <source>
        <dbReference type="ARBA" id="ARBA00018028"/>
    </source>
</evidence>
<keyword evidence="9" id="KW-0808">Transferase</keyword>
<evidence type="ECO:0000256" key="11">
    <source>
        <dbReference type="ARBA" id="ARBA00023015"/>
    </source>
</evidence>
<feature type="compositionally biased region" description="Polar residues" evidence="16">
    <location>
        <begin position="488"/>
        <end position="500"/>
    </location>
</feature>
<dbReference type="SUPFAM" id="SSF47676">
    <property type="entry name" value="Conserved domain common to transcription factors TFIIS, elongin A, CRSP70"/>
    <property type="match status" value="1"/>
</dbReference>
<dbReference type="SMART" id="SM00317">
    <property type="entry name" value="SET"/>
    <property type="match status" value="1"/>
</dbReference>
<feature type="domain" description="SET" evidence="18">
    <location>
        <begin position="128"/>
        <end position="245"/>
    </location>
</feature>
<proteinExistence type="predicted"/>
<dbReference type="EC" id="2.1.1.359" evidence="4"/>
<dbReference type="Gene3D" id="2.20.70.10">
    <property type="match status" value="1"/>
</dbReference>
<keyword evidence="22" id="KW-1185">Reference proteome</keyword>
<gene>
    <name evidence="21" type="primary">SET2</name>
    <name evidence="21" type="ORF">NEMBOFW57_000854</name>
</gene>